<dbReference type="EMBL" id="QXCT01000002">
    <property type="protein sequence ID" value="MDW9257697.1"/>
    <property type="molecule type" value="Genomic_DNA"/>
</dbReference>
<gene>
    <name evidence="2" type="ORF">C7S16_0055</name>
</gene>
<proteinExistence type="predicted"/>
<evidence type="ECO:0000313" key="2">
    <source>
        <dbReference type="EMBL" id="MDW9257697.1"/>
    </source>
</evidence>
<accession>A0AAW9D6V5</accession>
<evidence type="ECO:0000256" key="1">
    <source>
        <dbReference type="SAM" id="MobiDB-lite"/>
    </source>
</evidence>
<sequence>MEDAGRSTAPAPKRTANGKGPVCRFCWESIGEGGACRARQRVERATERRTQNAGASSRCVQRRRHASRDRAAHDRMRYRSSPCAP</sequence>
<comment type="caution">
    <text evidence="2">The sequence shown here is derived from an EMBL/GenBank/DDBJ whole genome shotgun (WGS) entry which is preliminary data.</text>
</comment>
<protein>
    <submittedName>
        <fullName evidence="2">Uncharacterized protein</fullName>
    </submittedName>
</protein>
<feature type="compositionally biased region" description="Basic and acidic residues" evidence="1">
    <location>
        <begin position="68"/>
        <end position="77"/>
    </location>
</feature>
<feature type="region of interest" description="Disordered" evidence="1">
    <location>
        <begin position="43"/>
        <end position="85"/>
    </location>
</feature>
<name>A0AAW9D6V5_BURTH</name>
<feature type="region of interest" description="Disordered" evidence="1">
    <location>
        <begin position="1"/>
        <end position="21"/>
    </location>
</feature>
<reference evidence="2" key="1">
    <citation type="submission" date="2018-08" db="EMBL/GenBank/DDBJ databases">
        <title>Identification of Burkholderia cepacia strains that express a Burkholderia pseudomallei-like capsular polysaccharide.</title>
        <authorList>
            <person name="Burtnick M.N."/>
            <person name="Vongsouvath M."/>
            <person name="Newton P."/>
            <person name="Wuthiekanun V."/>
            <person name="Limmathurotsakul D."/>
            <person name="Brett P.J."/>
            <person name="Chantratita N."/>
            <person name="Dance D.A."/>
        </authorList>
    </citation>
    <scope>NUCLEOTIDE SEQUENCE</scope>
    <source>
        <strain evidence="2">SBXCC001</strain>
    </source>
</reference>
<evidence type="ECO:0000313" key="3">
    <source>
        <dbReference type="Proteomes" id="UP001272137"/>
    </source>
</evidence>
<organism evidence="2 3">
    <name type="scientific">Burkholderia thailandensis</name>
    <dbReference type="NCBI Taxonomy" id="57975"/>
    <lineage>
        <taxon>Bacteria</taxon>
        <taxon>Pseudomonadati</taxon>
        <taxon>Pseudomonadota</taxon>
        <taxon>Betaproteobacteria</taxon>
        <taxon>Burkholderiales</taxon>
        <taxon>Burkholderiaceae</taxon>
        <taxon>Burkholderia</taxon>
        <taxon>pseudomallei group</taxon>
    </lineage>
</organism>
<dbReference type="Proteomes" id="UP001272137">
    <property type="component" value="Unassembled WGS sequence"/>
</dbReference>
<dbReference type="AlphaFoldDB" id="A0AAW9D6V5"/>